<evidence type="ECO:0000313" key="2">
    <source>
        <dbReference type="Proteomes" id="UP000325576"/>
    </source>
</evidence>
<proteinExistence type="predicted"/>
<dbReference type="AlphaFoldDB" id="A0A0C3A559"/>
<gene>
    <name evidence="1" type="ORF">BS297_17040</name>
</gene>
<organism evidence="1 2">
    <name type="scientific">Rhodococcus erythropolis</name>
    <name type="common">Arthrobacter picolinophilus</name>
    <dbReference type="NCBI Taxonomy" id="1833"/>
    <lineage>
        <taxon>Bacteria</taxon>
        <taxon>Bacillati</taxon>
        <taxon>Actinomycetota</taxon>
        <taxon>Actinomycetes</taxon>
        <taxon>Mycobacteriales</taxon>
        <taxon>Nocardiaceae</taxon>
        <taxon>Rhodococcus</taxon>
        <taxon>Rhodococcus erythropolis group</taxon>
    </lineage>
</organism>
<dbReference type="Proteomes" id="UP000325576">
    <property type="component" value="Unassembled WGS sequence"/>
</dbReference>
<dbReference type="InterPro" id="IPR011010">
    <property type="entry name" value="DNA_brk_join_enz"/>
</dbReference>
<accession>A0A0C3A559</accession>
<name>A0A0C3A559_RHOER</name>
<dbReference type="GO" id="GO:0003677">
    <property type="term" value="F:DNA binding"/>
    <property type="evidence" value="ECO:0007669"/>
    <property type="project" value="InterPro"/>
</dbReference>
<dbReference type="EMBL" id="MRBO01000469">
    <property type="protein sequence ID" value="KAB2584131.1"/>
    <property type="molecule type" value="Genomic_DNA"/>
</dbReference>
<dbReference type="SUPFAM" id="SSF56349">
    <property type="entry name" value="DNA breaking-rejoining enzymes"/>
    <property type="match status" value="1"/>
</dbReference>
<reference evidence="1 2" key="1">
    <citation type="journal article" date="2017" name="Poromechanics V (2013)">
        <title>Genomic Characterization of the Arsenic-Tolerant Actinobacterium, &lt;i&gt;Rhodococcus erythropolis&lt;/i&gt; S43.</title>
        <authorList>
            <person name="Retamal-Morales G."/>
            <person name="Mehnert M."/>
            <person name="Schwabe R."/>
            <person name="Tischler D."/>
            <person name="Schloemann M."/>
            <person name="Levican G.J."/>
        </authorList>
    </citation>
    <scope>NUCLEOTIDE SEQUENCE [LARGE SCALE GENOMIC DNA]</scope>
    <source>
        <strain evidence="1 2">S43</strain>
    </source>
</reference>
<evidence type="ECO:0000313" key="1">
    <source>
        <dbReference type="EMBL" id="KAB2584131.1"/>
    </source>
</evidence>
<comment type="caution">
    <text evidence="1">The sequence shown here is derived from an EMBL/GenBank/DDBJ whole genome shotgun (WGS) entry which is preliminary data.</text>
</comment>
<sequence length="331" mass="36799">MRHLRQVLIAHKVLPDRDRNLDYLERWFDVKLSEIGDVDERRALRGFLTWTHIRRLRVADSPVSPYSAASIRNEVTSAIKLLDWLRARRRDLHTCTQADVDEWCLQGGSMPHRARGFVVWCVERGYMNGVVLAPRPAAGSRVVFDDQDMRWRIVRRLLHDDTLATADRVAGLLVLLYGQMVSRIVQLTVDDISESEGHVMLRLGKYPVIVPRPLDQLLLELVDTRKGKASLGHTDEHRWLFPGGLPGAALHPLAVSARLAKLGVPGRIGRNTALMENAATMPAAVLSDLLGLSVSGAVQWTIRAGGRGNTYAADVACCYAPDSPGRKTNGD</sequence>
<protein>
    <submittedName>
        <fullName evidence="1">Uncharacterized protein</fullName>
    </submittedName>
</protein>